<feature type="domain" description="AprE-like long alpha-helical hairpin" evidence="11">
    <location>
        <begin position="107"/>
        <end position="288"/>
    </location>
</feature>
<proteinExistence type="inferred from homology"/>
<evidence type="ECO:0000256" key="6">
    <source>
        <dbReference type="ARBA" id="ARBA00022692"/>
    </source>
</evidence>
<dbReference type="GO" id="GO:0009306">
    <property type="term" value="P:protein secretion"/>
    <property type="evidence" value="ECO:0007669"/>
    <property type="project" value="InterPro"/>
</dbReference>
<dbReference type="AlphaFoldDB" id="A0A1N7M2C0"/>
<dbReference type="PROSITE" id="PS00543">
    <property type="entry name" value="HLYD_FAMILY"/>
    <property type="match status" value="1"/>
</dbReference>
<evidence type="ECO:0000256" key="7">
    <source>
        <dbReference type="ARBA" id="ARBA00022989"/>
    </source>
</evidence>
<dbReference type="InterPro" id="IPR058982">
    <property type="entry name" value="Beta-barrel_AprE"/>
</dbReference>
<dbReference type="OrthoDB" id="9775513at2"/>
<evidence type="ECO:0000256" key="4">
    <source>
        <dbReference type="ARBA" id="ARBA00022475"/>
    </source>
</evidence>
<keyword evidence="3 9" id="KW-0813">Transport</keyword>
<reference evidence="14" key="1">
    <citation type="submission" date="2017-01" db="EMBL/GenBank/DDBJ databases">
        <authorList>
            <person name="Varghese N."/>
            <person name="Submissions S."/>
        </authorList>
    </citation>
    <scope>NUCLEOTIDE SEQUENCE [LARGE SCALE GENOMIC DNA]</scope>
    <source>
        <strain evidence="14">DSM 22306</strain>
    </source>
</reference>
<evidence type="ECO:0000256" key="3">
    <source>
        <dbReference type="ARBA" id="ARBA00022448"/>
    </source>
</evidence>
<feature type="domain" description="AprE-like beta-barrel" evidence="12">
    <location>
        <begin position="331"/>
        <end position="420"/>
    </location>
</feature>
<dbReference type="RefSeq" id="WP_054340160.1">
    <property type="nucleotide sequence ID" value="NZ_FTOE01000005.1"/>
</dbReference>
<keyword evidence="10" id="KW-0175">Coiled coil</keyword>
<dbReference type="PANTHER" id="PTHR30386">
    <property type="entry name" value="MEMBRANE FUSION SUBUNIT OF EMRAB-TOLC MULTIDRUG EFFLUX PUMP"/>
    <property type="match status" value="1"/>
</dbReference>
<dbReference type="GO" id="GO:0005886">
    <property type="term" value="C:plasma membrane"/>
    <property type="evidence" value="ECO:0007669"/>
    <property type="project" value="UniProtKB-SubCell"/>
</dbReference>
<evidence type="ECO:0000259" key="12">
    <source>
        <dbReference type="Pfam" id="PF26002"/>
    </source>
</evidence>
<name>A0A1N7M2C0_9GAMM</name>
<dbReference type="Pfam" id="PF26002">
    <property type="entry name" value="Beta-barrel_AprE"/>
    <property type="match status" value="1"/>
</dbReference>
<comment type="similarity">
    <text evidence="2 9">Belongs to the membrane fusion protein (MFP) (TC 8.A.1) family.</text>
</comment>
<dbReference type="Pfam" id="PF25994">
    <property type="entry name" value="HH_AprE"/>
    <property type="match status" value="1"/>
</dbReference>
<protein>
    <recommendedName>
        <fullName evidence="9">Membrane fusion protein (MFP) family protein</fullName>
    </recommendedName>
</protein>
<accession>A0A1N7M2C0</accession>
<sequence length="443" mass="49228">MSQNQKISPDDLLYMPSVSEALLEQAPKGARTLLWGMVAFICIAIAWANWASLDEISRGDGEIIPSKQLQVVQNLEGGIISEILVSEGELVEKGQVLLRIDDTRFASSFKENKVRELELLAKAARLKAEAVGKPFVIPDDFPDEYRSLILQEQNLHTARKNELNATLDILGQQVAQKRQELRQAESKKTQLSRSYGLLNREVTITRPLVSEGVISEVEFLRLKRQLNDLAGELDGIRLSIPRIDAALNETQQKLAEAELQFISVARAELNEVLSEAARLKEALGGMQDKITRTEVRSPVKGTVKQLLINTVEGVIQPGDELINIIPWEDTLLVEAKLKPSDIAQVNTGQKAIIKVSAYDFGIYGGVDAKVMFISPSTVLDEEGMPHYIVRLKTDRPYIGKDETRLPLISGMTVGVDILTGKKTVMDYILKPILKGKNRALTER</sequence>
<dbReference type="PRINTS" id="PR01490">
    <property type="entry name" value="RTXTOXIND"/>
</dbReference>
<evidence type="ECO:0000313" key="14">
    <source>
        <dbReference type="Proteomes" id="UP000185999"/>
    </source>
</evidence>
<dbReference type="InterPro" id="IPR050739">
    <property type="entry name" value="MFP"/>
</dbReference>
<evidence type="ECO:0000313" key="13">
    <source>
        <dbReference type="EMBL" id="SIS80224.1"/>
    </source>
</evidence>
<keyword evidence="14" id="KW-1185">Reference proteome</keyword>
<evidence type="ECO:0000256" key="8">
    <source>
        <dbReference type="ARBA" id="ARBA00023136"/>
    </source>
</evidence>
<keyword evidence="4 9" id="KW-1003">Cell membrane</keyword>
<keyword evidence="7 9" id="KW-1133">Transmembrane helix</keyword>
<keyword evidence="8 9" id="KW-0472">Membrane</keyword>
<dbReference type="STRING" id="619304.SAMN05421760_105102"/>
<dbReference type="NCBIfam" id="TIGR01843">
    <property type="entry name" value="type_I_hlyD"/>
    <property type="match status" value="1"/>
</dbReference>
<feature type="coiled-coil region" evidence="10">
    <location>
        <begin position="240"/>
        <end position="289"/>
    </location>
</feature>
<dbReference type="InterPro" id="IPR006144">
    <property type="entry name" value="Secretion_HlyD_CS"/>
</dbReference>
<evidence type="ECO:0000256" key="10">
    <source>
        <dbReference type="SAM" id="Coils"/>
    </source>
</evidence>
<dbReference type="Gene3D" id="2.40.30.170">
    <property type="match status" value="1"/>
</dbReference>
<comment type="subcellular location">
    <subcellularLocation>
        <location evidence="1 9">Cell inner membrane</location>
        <topology evidence="1 9">Single-pass membrane protein</topology>
    </subcellularLocation>
</comment>
<evidence type="ECO:0000259" key="11">
    <source>
        <dbReference type="Pfam" id="PF25994"/>
    </source>
</evidence>
<evidence type="ECO:0000256" key="2">
    <source>
        <dbReference type="ARBA" id="ARBA00009477"/>
    </source>
</evidence>
<evidence type="ECO:0000256" key="5">
    <source>
        <dbReference type="ARBA" id="ARBA00022519"/>
    </source>
</evidence>
<dbReference type="InterPro" id="IPR058781">
    <property type="entry name" value="HH_AprE-like"/>
</dbReference>
<keyword evidence="5 9" id="KW-0997">Cell inner membrane</keyword>
<evidence type="ECO:0000256" key="9">
    <source>
        <dbReference type="RuleBase" id="RU365093"/>
    </source>
</evidence>
<feature type="transmembrane region" description="Helical" evidence="9">
    <location>
        <begin position="32"/>
        <end position="50"/>
    </location>
</feature>
<dbReference type="SUPFAM" id="SSF111369">
    <property type="entry name" value="HlyD-like secretion proteins"/>
    <property type="match status" value="1"/>
</dbReference>
<evidence type="ECO:0000256" key="1">
    <source>
        <dbReference type="ARBA" id="ARBA00004377"/>
    </source>
</evidence>
<keyword evidence="6 9" id="KW-0812">Transmembrane</keyword>
<dbReference type="Proteomes" id="UP000185999">
    <property type="component" value="Unassembled WGS sequence"/>
</dbReference>
<gene>
    <name evidence="13" type="ORF">SAMN05421760_105102</name>
</gene>
<dbReference type="PANTHER" id="PTHR30386:SF26">
    <property type="entry name" value="TRANSPORT PROTEIN COMB"/>
    <property type="match status" value="1"/>
</dbReference>
<dbReference type="Gene3D" id="2.40.50.100">
    <property type="match status" value="1"/>
</dbReference>
<organism evidence="13 14">
    <name type="scientific">Neptunomonas antarctica</name>
    <dbReference type="NCBI Taxonomy" id="619304"/>
    <lineage>
        <taxon>Bacteria</taxon>
        <taxon>Pseudomonadati</taxon>
        <taxon>Pseudomonadota</taxon>
        <taxon>Gammaproteobacteria</taxon>
        <taxon>Oceanospirillales</taxon>
        <taxon>Oceanospirillaceae</taxon>
        <taxon>Neptunomonas</taxon>
    </lineage>
</organism>
<dbReference type="EMBL" id="FTOE01000005">
    <property type="protein sequence ID" value="SIS80224.1"/>
    <property type="molecule type" value="Genomic_DNA"/>
</dbReference>
<dbReference type="InterPro" id="IPR010129">
    <property type="entry name" value="T1SS_HlyD"/>
</dbReference>
<feature type="coiled-coil region" evidence="10">
    <location>
        <begin position="160"/>
        <end position="201"/>
    </location>
</feature>